<keyword evidence="5" id="KW-1185">Reference proteome</keyword>
<name>A0A5A7PA05_STRAF</name>
<accession>A0A5A7PA05</accession>
<evidence type="ECO:0000313" key="4">
    <source>
        <dbReference type="EMBL" id="GER29629.1"/>
    </source>
</evidence>
<dbReference type="Proteomes" id="UP000325081">
    <property type="component" value="Unassembled WGS sequence"/>
</dbReference>
<dbReference type="OrthoDB" id="626167at2759"/>
<dbReference type="InterPro" id="IPR044227">
    <property type="entry name" value="TONSOKU"/>
</dbReference>
<dbReference type="EMBL" id="BKCP01004113">
    <property type="protein sequence ID" value="GER29629.1"/>
    <property type="molecule type" value="Genomic_DNA"/>
</dbReference>
<reference evidence="5" key="1">
    <citation type="journal article" date="2019" name="Curr. Biol.">
        <title>Genome Sequence of Striga asiatica Provides Insight into the Evolution of Plant Parasitism.</title>
        <authorList>
            <person name="Yoshida S."/>
            <person name="Kim S."/>
            <person name="Wafula E.K."/>
            <person name="Tanskanen J."/>
            <person name="Kim Y.M."/>
            <person name="Honaas L."/>
            <person name="Yang Z."/>
            <person name="Spallek T."/>
            <person name="Conn C.E."/>
            <person name="Ichihashi Y."/>
            <person name="Cheong K."/>
            <person name="Cui S."/>
            <person name="Der J.P."/>
            <person name="Gundlach H."/>
            <person name="Jiao Y."/>
            <person name="Hori C."/>
            <person name="Ishida J.K."/>
            <person name="Kasahara H."/>
            <person name="Kiba T."/>
            <person name="Kim M.S."/>
            <person name="Koo N."/>
            <person name="Laohavisit A."/>
            <person name="Lee Y.H."/>
            <person name="Lumba S."/>
            <person name="McCourt P."/>
            <person name="Mortimer J.C."/>
            <person name="Mutuku J.M."/>
            <person name="Nomura T."/>
            <person name="Sasaki-Sekimoto Y."/>
            <person name="Seto Y."/>
            <person name="Wang Y."/>
            <person name="Wakatake T."/>
            <person name="Sakakibara H."/>
            <person name="Demura T."/>
            <person name="Yamaguchi S."/>
            <person name="Yoneyama K."/>
            <person name="Manabe R.I."/>
            <person name="Nelson D.C."/>
            <person name="Schulman A.H."/>
            <person name="Timko M.P."/>
            <person name="dePamphilis C.W."/>
            <person name="Choi D."/>
            <person name="Shirasu K."/>
        </authorList>
    </citation>
    <scope>NUCLEOTIDE SEQUENCE [LARGE SCALE GENOMIC DNA]</scope>
    <source>
        <strain evidence="5">cv. UVA1</strain>
    </source>
</reference>
<evidence type="ECO:0000256" key="3">
    <source>
        <dbReference type="SAM" id="MobiDB-lite"/>
    </source>
</evidence>
<dbReference type="PROSITE" id="PS50005">
    <property type="entry name" value="TPR"/>
    <property type="match status" value="1"/>
</dbReference>
<dbReference type="GO" id="GO:0072423">
    <property type="term" value="P:response to DNA damage checkpoint signaling"/>
    <property type="evidence" value="ECO:0007669"/>
    <property type="project" value="InterPro"/>
</dbReference>
<dbReference type="InterPro" id="IPR019734">
    <property type="entry name" value="TPR_rpt"/>
</dbReference>
<evidence type="ECO:0000313" key="5">
    <source>
        <dbReference type="Proteomes" id="UP000325081"/>
    </source>
</evidence>
<dbReference type="GO" id="GO:0040029">
    <property type="term" value="P:epigenetic regulation of gene expression"/>
    <property type="evidence" value="ECO:0007669"/>
    <property type="project" value="InterPro"/>
</dbReference>
<evidence type="ECO:0000256" key="2">
    <source>
        <dbReference type="SAM" id="Coils"/>
    </source>
</evidence>
<sequence>MGRKEEPNQQQQLNAAKRAYKAAAAEGNRQEEARWANTIGNILKNRGEYVEALRWLRVDYDVSIRYLPDKQLLATCQSLGEVHLRLQQYNDALKYQTSLVELKAFPEREKKHLDLAKHENDLIEQQRAMTQLGRTYHEMFLNSDDDHTAVRNAMKYFISAMKLAETIKLDPLMRGSFLKEYVDAHNNIGMLELDLDNLEEAERILLKGLNICDDEEFSEDIDTRSRLHHNLGNVYMEMRKWVNAKKHIEKDIIICKRIMHRQGEAKGYVNLGELNYRTQRYEEAISSYQKALELAKSLEDEHALANQIRQNIRTVREAMEVMTEIKKEEQNLKKLERITETARGTENERKCLMKQNASLDCLVDKARMILLWIKFREFGKKKKRLASELCDKEKLGDSFLIVGESYQKLRQFRKALKWFQKGWETFKSIGNLEGQALAKINIGNVLDSDGDWAGALDAYQKGIAIDGNLYSSQISALENIHYSYMIRFDNVEEARRTKLLIDKLKQSKNGGFEPEGSRDCCSETQLDNPSTDDRSDGGFSQESGRLSPLVAKSSDLDELLDDDMPLVSLLQSNRIMGKQKTISGFATNAITRPSESSKGSLSTSAGSLNRKRMRVILSDDEDEKEDSCCERLVCEHPVEGIATSDEFTRKFPNCPANEDQDVSPVASRCTVGSPLANLENSACSYKSRSSKLGLQDSRHFRVNGTCEAFVNSKDHGMDNSVHMDSSNFCQNRISSSHLQACCDKPCQHIIFRIDNESVHMDLDLYCTGRKLDLEKLKVELACLYYLKLPREKRSRGKYASIATDNDDSVSPGLVPVIQHMKYGEVVLESMETLLSIREHAQGENWIEVSVGVMVAKHLLKLYINCCEELSESPNLDVVQKLYNLEVSEDEIMVSDCQLRDVSVAPLLNALQMHKTVAVLDLSHNLLGNATMDKLKQVFISSGQNYGGLVLDLHCNQLGPAALFQICECPLLYARLEVLNISGNNLSDKCASYLSTVLRNCKGKTLVTQLDIPLLLNAVVEISTSSLCPHREIPCFAALYSLDIGNCSITSRTIQMVADSLDSESVLEHLSIGHNQSVSGNALVNLLTKLATLKRFQELNLTGIKVSKPVVDSLCRLASNCCLSGLLLGNSSIGTKGAVQLIKPLSKDTQDLVRLDLSFCGLTGNCITTLRDEASLVSGILELNLGGNPMMKECAFAVHLKGCSQLVSILSTPQCSFRVLVLCKCQLSLDGLIHILQALSENHSLEELDLADNVGVNEIQALTDIDENQLEIADSEDELVDSEATLSTWKNNPIHTTPEKSVAFSECEPIQKLSDCIKMAGKLRLLNLSDNGFPQEIVELLFSAWCTGARFCVGRRHVDEKVVHFSVEGKNCCGVRYCCRKI</sequence>
<dbReference type="Gene3D" id="3.80.10.10">
    <property type="entry name" value="Ribonuclease Inhibitor"/>
    <property type="match status" value="3"/>
</dbReference>
<dbReference type="PANTHER" id="PTHR47684">
    <property type="entry name" value="PROTEIN TONSOKU"/>
    <property type="match status" value="1"/>
</dbReference>
<feature type="region of interest" description="Disordered" evidence="3">
    <location>
        <begin position="509"/>
        <end position="547"/>
    </location>
</feature>
<dbReference type="PANTHER" id="PTHR47684:SF1">
    <property type="entry name" value="PROTEIN TONSOKU"/>
    <property type="match status" value="1"/>
</dbReference>
<dbReference type="SMART" id="SM00368">
    <property type="entry name" value="LRR_RI"/>
    <property type="match status" value="6"/>
</dbReference>
<proteinExistence type="predicted"/>
<feature type="coiled-coil region" evidence="2">
    <location>
        <begin position="281"/>
        <end position="355"/>
    </location>
</feature>
<dbReference type="SMART" id="SM00028">
    <property type="entry name" value="TPR"/>
    <property type="match status" value="6"/>
</dbReference>
<dbReference type="InterPro" id="IPR011990">
    <property type="entry name" value="TPR-like_helical_dom_sf"/>
</dbReference>
<dbReference type="SUPFAM" id="SSF48452">
    <property type="entry name" value="TPR-like"/>
    <property type="match status" value="3"/>
</dbReference>
<dbReference type="InterPro" id="IPR032675">
    <property type="entry name" value="LRR_dom_sf"/>
</dbReference>
<dbReference type="GO" id="GO:0005634">
    <property type="term" value="C:nucleus"/>
    <property type="evidence" value="ECO:0007669"/>
    <property type="project" value="InterPro"/>
</dbReference>
<dbReference type="PROSITE" id="PS50293">
    <property type="entry name" value="TPR_REGION"/>
    <property type="match status" value="1"/>
</dbReference>
<dbReference type="Gene3D" id="1.25.40.10">
    <property type="entry name" value="Tetratricopeptide repeat domain"/>
    <property type="match status" value="3"/>
</dbReference>
<dbReference type="SUPFAM" id="SSF52047">
    <property type="entry name" value="RNI-like"/>
    <property type="match status" value="1"/>
</dbReference>
<protein>
    <submittedName>
        <fullName evidence="4">Tetratricopeptide repeat (TPR)-containing protein</fullName>
    </submittedName>
</protein>
<dbReference type="Pfam" id="PF13424">
    <property type="entry name" value="TPR_12"/>
    <property type="match status" value="1"/>
</dbReference>
<evidence type="ECO:0000256" key="1">
    <source>
        <dbReference type="PROSITE-ProRule" id="PRU00339"/>
    </source>
</evidence>
<feature type="coiled-coil region" evidence="2">
    <location>
        <begin position="1264"/>
        <end position="1291"/>
    </location>
</feature>
<keyword evidence="1" id="KW-0802">TPR repeat</keyword>
<dbReference type="GO" id="GO:0009933">
    <property type="term" value="P:meristem structural organization"/>
    <property type="evidence" value="ECO:0007669"/>
    <property type="project" value="InterPro"/>
</dbReference>
<organism evidence="4 5">
    <name type="scientific">Striga asiatica</name>
    <name type="common">Asiatic witchweed</name>
    <name type="synonym">Buchnera asiatica</name>
    <dbReference type="NCBI Taxonomy" id="4170"/>
    <lineage>
        <taxon>Eukaryota</taxon>
        <taxon>Viridiplantae</taxon>
        <taxon>Streptophyta</taxon>
        <taxon>Embryophyta</taxon>
        <taxon>Tracheophyta</taxon>
        <taxon>Spermatophyta</taxon>
        <taxon>Magnoliopsida</taxon>
        <taxon>eudicotyledons</taxon>
        <taxon>Gunneridae</taxon>
        <taxon>Pentapetalae</taxon>
        <taxon>asterids</taxon>
        <taxon>lamiids</taxon>
        <taxon>Lamiales</taxon>
        <taxon>Orobanchaceae</taxon>
        <taxon>Buchnereae</taxon>
        <taxon>Striga</taxon>
    </lineage>
</organism>
<gene>
    <name evidence="4" type="ORF">STAS_05506</name>
</gene>
<feature type="repeat" description="TPR" evidence="1">
    <location>
        <begin position="265"/>
        <end position="298"/>
    </location>
</feature>
<comment type="caution">
    <text evidence="4">The sequence shown here is derived from an EMBL/GenBank/DDBJ whole genome shotgun (WGS) entry which is preliminary data.</text>
</comment>
<keyword evidence="2" id="KW-0175">Coiled coil</keyword>